<reference evidence="5 6" key="1">
    <citation type="submission" date="2019-02" db="EMBL/GenBank/DDBJ databases">
        <title>Kribbella capetownensis sp. nov. and Kribbella speibonae sp. nov., isolated from soil.</title>
        <authorList>
            <person name="Curtis S.M."/>
            <person name="Norton I."/>
            <person name="Everest G.J."/>
            <person name="Meyers P.R."/>
        </authorList>
    </citation>
    <scope>NUCLEOTIDE SEQUENCE [LARGE SCALE GENOMIC DNA]</scope>
    <source>
        <strain evidence="5 6">DSM 27082</strain>
    </source>
</reference>
<dbReference type="OrthoDB" id="3672399at2"/>
<comment type="caution">
    <text evidence="5">The sequence shown here is derived from an EMBL/GenBank/DDBJ whole genome shotgun (WGS) entry which is preliminary data.</text>
</comment>
<keyword evidence="6" id="KW-1185">Reference proteome</keyword>
<evidence type="ECO:0000259" key="4">
    <source>
        <dbReference type="PROSITE" id="PS51371"/>
    </source>
</evidence>
<dbReference type="Pfam" id="PF04972">
    <property type="entry name" value="BON"/>
    <property type="match status" value="1"/>
</dbReference>
<feature type="domain" description="CBS" evidence="4">
    <location>
        <begin position="10"/>
        <end position="68"/>
    </location>
</feature>
<dbReference type="Pfam" id="PF00571">
    <property type="entry name" value="CBS"/>
    <property type="match status" value="2"/>
</dbReference>
<evidence type="ECO:0000259" key="3">
    <source>
        <dbReference type="PROSITE" id="PS50914"/>
    </source>
</evidence>
<evidence type="ECO:0000256" key="1">
    <source>
        <dbReference type="ARBA" id="ARBA00023122"/>
    </source>
</evidence>
<dbReference type="SMART" id="SM00116">
    <property type="entry name" value="CBS"/>
    <property type="match status" value="2"/>
</dbReference>
<dbReference type="EMBL" id="SJKA01000019">
    <property type="protein sequence ID" value="TCC21633.1"/>
    <property type="molecule type" value="Genomic_DNA"/>
</dbReference>
<dbReference type="SUPFAM" id="SSF54631">
    <property type="entry name" value="CBS-domain pair"/>
    <property type="match status" value="1"/>
</dbReference>
<dbReference type="InterPro" id="IPR046342">
    <property type="entry name" value="CBS_dom_sf"/>
</dbReference>
<dbReference type="PROSITE" id="PS51371">
    <property type="entry name" value="CBS"/>
    <property type="match status" value="2"/>
</dbReference>
<feature type="domain" description="BON" evidence="3">
    <location>
        <begin position="146"/>
        <end position="217"/>
    </location>
</feature>
<dbReference type="AlphaFoldDB" id="A0A4R0I3N6"/>
<protein>
    <submittedName>
        <fullName evidence="5">CBS domain-containing protein</fullName>
    </submittedName>
</protein>
<organism evidence="5 6">
    <name type="scientific">Kribbella sindirgiensis</name>
    <dbReference type="NCBI Taxonomy" id="1124744"/>
    <lineage>
        <taxon>Bacteria</taxon>
        <taxon>Bacillati</taxon>
        <taxon>Actinomycetota</taxon>
        <taxon>Actinomycetes</taxon>
        <taxon>Propionibacteriales</taxon>
        <taxon>Kribbellaceae</taxon>
        <taxon>Kribbella</taxon>
    </lineage>
</organism>
<gene>
    <name evidence="5" type="ORF">E0H50_35735</name>
</gene>
<dbReference type="Gene3D" id="3.30.1340.30">
    <property type="match status" value="1"/>
</dbReference>
<accession>A0A4R0I3N6</accession>
<dbReference type="PANTHER" id="PTHR43080:SF29">
    <property type="entry name" value="OS02G0818000 PROTEIN"/>
    <property type="match status" value="1"/>
</dbReference>
<feature type="domain" description="CBS" evidence="4">
    <location>
        <begin position="93"/>
        <end position="149"/>
    </location>
</feature>
<proteinExistence type="predicted"/>
<name>A0A4R0I3N6_9ACTN</name>
<dbReference type="Proteomes" id="UP000292695">
    <property type="component" value="Unassembled WGS sequence"/>
</dbReference>
<evidence type="ECO:0000313" key="5">
    <source>
        <dbReference type="EMBL" id="TCC21633.1"/>
    </source>
</evidence>
<dbReference type="InterPro" id="IPR051257">
    <property type="entry name" value="Diverse_CBS-Domain"/>
</dbReference>
<dbReference type="PROSITE" id="PS50914">
    <property type="entry name" value="BON"/>
    <property type="match status" value="1"/>
</dbReference>
<dbReference type="Gene3D" id="3.10.580.10">
    <property type="entry name" value="CBS-domain"/>
    <property type="match status" value="1"/>
</dbReference>
<dbReference type="InterPro" id="IPR007055">
    <property type="entry name" value="BON_dom"/>
</dbReference>
<dbReference type="PANTHER" id="PTHR43080">
    <property type="entry name" value="CBS DOMAIN-CONTAINING PROTEIN CBSX3, MITOCHONDRIAL"/>
    <property type="match status" value="1"/>
</dbReference>
<dbReference type="RefSeq" id="WP_131295434.1">
    <property type="nucleotide sequence ID" value="NZ_SJKA01000019.1"/>
</dbReference>
<sequence length="225" mass="24043">MLEPVVATYMTRSPITVGPNTSFKQVACALLVSDAPAVPVVTEDHCPIGLVTEVDLLANLEYHGGLDPPPLLGGTAARRRRRKARSGTARELMTSPAATVGLMTPISTAVRWLAGPSPAALCVVDETQHLVGLLTRRDLLAVYRRTDAEIAADVHAAIETDRRRPLRRDAEMAIAVKDGVVTLQGNLVYRSQVEHAISAASRVAGAVAVRGDLTYDIDDMLVTGF</sequence>
<keyword evidence="1 2" id="KW-0129">CBS domain</keyword>
<evidence type="ECO:0000256" key="2">
    <source>
        <dbReference type="PROSITE-ProRule" id="PRU00703"/>
    </source>
</evidence>
<evidence type="ECO:0000313" key="6">
    <source>
        <dbReference type="Proteomes" id="UP000292695"/>
    </source>
</evidence>
<dbReference type="InterPro" id="IPR000644">
    <property type="entry name" value="CBS_dom"/>
</dbReference>